<evidence type="ECO:0000256" key="5">
    <source>
        <dbReference type="SAM" id="Phobius"/>
    </source>
</evidence>
<keyword evidence="4 5" id="KW-0472">Membrane</keyword>
<organism evidence="6 7">
    <name type="scientific">Steinernema glaseri</name>
    <dbReference type="NCBI Taxonomy" id="37863"/>
    <lineage>
        <taxon>Eukaryota</taxon>
        <taxon>Metazoa</taxon>
        <taxon>Ecdysozoa</taxon>
        <taxon>Nematoda</taxon>
        <taxon>Chromadorea</taxon>
        <taxon>Rhabditida</taxon>
        <taxon>Tylenchina</taxon>
        <taxon>Panagrolaimomorpha</taxon>
        <taxon>Strongyloidoidea</taxon>
        <taxon>Steinernematidae</taxon>
        <taxon>Steinernema</taxon>
    </lineage>
</organism>
<dbReference type="InterPro" id="IPR019408">
    <property type="entry name" value="7TM_GPCR_serpentine_rcpt_Srab"/>
</dbReference>
<dbReference type="PANTHER" id="PTHR46561:SF11">
    <property type="entry name" value="SERPENTINE RECEPTOR CLASS ALPHA_BETA-14"/>
    <property type="match status" value="1"/>
</dbReference>
<sequence length="176" mass="19587">MAMDMHDQHLCEFAMQLSENVPYLVTIGVKLLLAVVGLFWLPVVLCSETLSSTFHPNARLLLRMNVLFVFISCCGTILCESIDLTRFVIIKNIRMTSESEYDCLIPSIPPLLAVLGKMLKIYGHVASTLLIAAWVAERLYASVFIRTYEKNNLTIGVVSSVMAVSLYSTPVILIIS</sequence>
<keyword evidence="6" id="KW-1185">Reference proteome</keyword>
<dbReference type="PANTHER" id="PTHR46561">
    <property type="entry name" value="SERPENTINE RECEPTOR, CLASS AB (CLASS A-LIKE)-RELATED"/>
    <property type="match status" value="1"/>
</dbReference>
<evidence type="ECO:0000256" key="3">
    <source>
        <dbReference type="ARBA" id="ARBA00022989"/>
    </source>
</evidence>
<keyword evidence="3 5" id="KW-1133">Transmembrane helix</keyword>
<evidence type="ECO:0000256" key="1">
    <source>
        <dbReference type="ARBA" id="ARBA00004141"/>
    </source>
</evidence>
<evidence type="ECO:0000256" key="2">
    <source>
        <dbReference type="ARBA" id="ARBA00022692"/>
    </source>
</evidence>
<evidence type="ECO:0000313" key="7">
    <source>
        <dbReference type="WBParaSite" id="L893_g11021.t1"/>
    </source>
</evidence>
<name>A0A1I7XYX1_9BILA</name>
<dbReference type="Pfam" id="PF10292">
    <property type="entry name" value="7TM_GPCR_Srab"/>
    <property type="match status" value="1"/>
</dbReference>
<dbReference type="AlphaFoldDB" id="A0A1I7XYX1"/>
<evidence type="ECO:0000256" key="4">
    <source>
        <dbReference type="ARBA" id="ARBA00023136"/>
    </source>
</evidence>
<accession>A0A1I7XYX1</accession>
<protein>
    <submittedName>
        <fullName evidence="7">G_PROTEIN_RECEP_F1_2 domain-containing protein</fullName>
    </submittedName>
</protein>
<proteinExistence type="predicted"/>
<feature type="transmembrane region" description="Helical" evidence="5">
    <location>
        <begin position="66"/>
        <end position="89"/>
    </location>
</feature>
<reference evidence="7" key="1">
    <citation type="submission" date="2016-11" db="UniProtKB">
        <authorList>
            <consortium name="WormBaseParasite"/>
        </authorList>
    </citation>
    <scope>IDENTIFICATION</scope>
</reference>
<dbReference type="WBParaSite" id="L893_g11021.t1">
    <property type="protein sequence ID" value="L893_g11021.t1"/>
    <property type="gene ID" value="L893_g11021"/>
</dbReference>
<dbReference type="Proteomes" id="UP000095287">
    <property type="component" value="Unplaced"/>
</dbReference>
<evidence type="ECO:0000313" key="6">
    <source>
        <dbReference type="Proteomes" id="UP000095287"/>
    </source>
</evidence>
<feature type="transmembrane region" description="Helical" evidence="5">
    <location>
        <begin position="153"/>
        <end position="175"/>
    </location>
</feature>
<dbReference type="InterPro" id="IPR053286">
    <property type="entry name" value="Nematode_rcpt-like_srab"/>
</dbReference>
<feature type="transmembrane region" description="Helical" evidence="5">
    <location>
        <begin position="23"/>
        <end position="45"/>
    </location>
</feature>
<dbReference type="GO" id="GO:0016020">
    <property type="term" value="C:membrane"/>
    <property type="evidence" value="ECO:0007669"/>
    <property type="project" value="UniProtKB-SubCell"/>
</dbReference>
<keyword evidence="2 5" id="KW-0812">Transmembrane</keyword>
<comment type="subcellular location">
    <subcellularLocation>
        <location evidence="1">Membrane</location>
        <topology evidence="1">Multi-pass membrane protein</topology>
    </subcellularLocation>
</comment>